<dbReference type="Proteomes" id="UP001497392">
    <property type="component" value="Unassembled WGS sequence"/>
</dbReference>
<name>A0ABP1G672_9CHLO</name>
<protein>
    <submittedName>
        <fullName evidence="4">G8982 protein</fullName>
    </submittedName>
</protein>
<evidence type="ECO:0000259" key="3">
    <source>
        <dbReference type="Pfam" id="PF01476"/>
    </source>
</evidence>
<feature type="compositionally biased region" description="Basic and acidic residues" evidence="1">
    <location>
        <begin position="486"/>
        <end position="496"/>
    </location>
</feature>
<feature type="compositionally biased region" description="Low complexity" evidence="1">
    <location>
        <begin position="394"/>
        <end position="404"/>
    </location>
</feature>
<dbReference type="CDD" id="cd00118">
    <property type="entry name" value="LysM"/>
    <property type="match status" value="1"/>
</dbReference>
<feature type="domain" description="LysM" evidence="3">
    <location>
        <begin position="35"/>
        <end position="72"/>
    </location>
</feature>
<feature type="compositionally biased region" description="Polar residues" evidence="1">
    <location>
        <begin position="1"/>
        <end position="12"/>
    </location>
</feature>
<feature type="region of interest" description="Disordered" evidence="1">
    <location>
        <begin position="1"/>
        <end position="26"/>
    </location>
</feature>
<feature type="region of interest" description="Disordered" evidence="1">
    <location>
        <begin position="173"/>
        <end position="250"/>
    </location>
</feature>
<feature type="compositionally biased region" description="Low complexity" evidence="1">
    <location>
        <begin position="224"/>
        <end position="233"/>
    </location>
</feature>
<dbReference type="EMBL" id="CAXHTA020000016">
    <property type="protein sequence ID" value="CAL5226158.1"/>
    <property type="molecule type" value="Genomic_DNA"/>
</dbReference>
<keyword evidence="2" id="KW-1133">Transmembrane helix</keyword>
<keyword evidence="2" id="KW-0812">Transmembrane</keyword>
<proteinExistence type="predicted"/>
<dbReference type="InterPro" id="IPR018392">
    <property type="entry name" value="LysM"/>
</dbReference>
<feature type="transmembrane region" description="Helical" evidence="2">
    <location>
        <begin position="135"/>
        <end position="157"/>
    </location>
</feature>
<keyword evidence="2" id="KW-0472">Membrane</keyword>
<keyword evidence="5" id="KW-1185">Reference proteome</keyword>
<dbReference type="Pfam" id="PF01476">
    <property type="entry name" value="LysM"/>
    <property type="match status" value="1"/>
</dbReference>
<comment type="caution">
    <text evidence="4">The sequence shown here is derived from an EMBL/GenBank/DDBJ whole genome shotgun (WGS) entry which is preliminary data.</text>
</comment>
<evidence type="ECO:0000313" key="4">
    <source>
        <dbReference type="EMBL" id="CAL5226158.1"/>
    </source>
</evidence>
<reference evidence="4 5" key="1">
    <citation type="submission" date="2024-06" db="EMBL/GenBank/DDBJ databases">
        <authorList>
            <person name="Kraege A."/>
            <person name="Thomma B."/>
        </authorList>
    </citation>
    <scope>NUCLEOTIDE SEQUENCE [LARGE SCALE GENOMIC DNA]</scope>
</reference>
<evidence type="ECO:0000256" key="2">
    <source>
        <dbReference type="SAM" id="Phobius"/>
    </source>
</evidence>
<feature type="compositionally biased region" description="Polar residues" evidence="1">
    <location>
        <begin position="237"/>
        <end position="246"/>
    </location>
</feature>
<evidence type="ECO:0000256" key="1">
    <source>
        <dbReference type="SAM" id="MobiDB-lite"/>
    </source>
</evidence>
<feature type="region of interest" description="Disordered" evidence="1">
    <location>
        <begin position="394"/>
        <end position="578"/>
    </location>
</feature>
<feature type="compositionally biased region" description="Basic and acidic residues" evidence="1">
    <location>
        <begin position="508"/>
        <end position="524"/>
    </location>
</feature>
<evidence type="ECO:0000313" key="5">
    <source>
        <dbReference type="Proteomes" id="UP001497392"/>
    </source>
</evidence>
<feature type="compositionally biased region" description="Basic and acidic residues" evidence="1">
    <location>
        <begin position="13"/>
        <end position="26"/>
    </location>
</feature>
<accession>A0ABP1G672</accession>
<sequence>MRHCNISSTTGDAKSEGLDDGLPKKPPDIIVELNVGKGDTLEKLAEMYHIPVEKMLAANEGKQQLEEGQKLRFSMPLPYTKEAMRELLSPTKEMVTDAVKERIRAQRAAGKREIFLAEPVRAPAPDSTNMATAKYLGSMGAKVALFGGVLLAFLTLSRRSKERADKRAMELFTERELSRSASEPVPVPQNGAGASEDGKTAPAQGWRERKWQAIRGGEVTTSYSASSQQQAAAPETHFQNGTQSHAARNGAAVEGDPAWLALPAVHFALMQGNQQPSFRLATGQHDTRHWLAWESADDLQRMLKCMAANGFLNKEMAVKIMPMEPHEYLQTAELHQRSVGFMPAGTQFEEDWHDEKLMEALTRGCQVIPRHPADAPFAASSILRRWRRRTGMSVSSEAVQQSAAWEVRSSQDEEDSSHADEQGRFIETTASLSDLSPNDHSEEQESVQQSHEEDSEVAASSTEKEPAHASKSMWQRLRSMGRQQKRKDATKNRDSEDAAEGQLNAGRILDRSRSSNDSRQDFSEHLFGSSRGPDPEDAQEGHAAGDAAEDVRRADGSSALKQRSQRDRAQQYAELVSGQQQEEAQALLRQLHTEHMPADVDGKAPSVISNGSSSDGDVSRLTAEQKHGMRDYLAAEAAKLEAEARQGQSQEWWKQLKVIHVPARDYTDGTFGFLTTQALEYQGAESRGPAQSIVAFENRGDAQEVQWLWDSWPEAGAGRNKTMPMRPDQLTSIAEREKYAVTVFRKKQLPVRPGLSERELGTMLQAYSIGA</sequence>
<organism evidence="4 5">
    <name type="scientific">Coccomyxa viridis</name>
    <dbReference type="NCBI Taxonomy" id="1274662"/>
    <lineage>
        <taxon>Eukaryota</taxon>
        <taxon>Viridiplantae</taxon>
        <taxon>Chlorophyta</taxon>
        <taxon>core chlorophytes</taxon>
        <taxon>Trebouxiophyceae</taxon>
        <taxon>Trebouxiophyceae incertae sedis</taxon>
        <taxon>Coccomyxaceae</taxon>
        <taxon>Coccomyxa</taxon>
    </lineage>
</organism>
<gene>
    <name evidence="4" type="primary">g8982</name>
    <name evidence="4" type="ORF">VP750_LOCUS8064</name>
</gene>